<keyword evidence="4 6" id="KW-0378">Hydrolase</keyword>
<keyword evidence="3 6" id="KW-0540">Nuclease</keyword>
<dbReference type="EC" id="3.1.11.6" evidence="6"/>
<dbReference type="PIRSF" id="PIRSF006488">
    <property type="entry name" value="Exonuc_VII_S"/>
    <property type="match status" value="1"/>
</dbReference>
<evidence type="ECO:0000313" key="8">
    <source>
        <dbReference type="Proteomes" id="UP000199771"/>
    </source>
</evidence>
<dbReference type="RefSeq" id="WP_091532395.1">
    <property type="nucleotide sequence ID" value="NZ_FOOC01000003.1"/>
</dbReference>
<evidence type="ECO:0000256" key="2">
    <source>
        <dbReference type="ARBA" id="ARBA00022490"/>
    </source>
</evidence>
<dbReference type="NCBIfam" id="NF002140">
    <property type="entry name" value="PRK00977.1-4"/>
    <property type="match status" value="1"/>
</dbReference>
<keyword evidence="2 6" id="KW-0963">Cytoplasm</keyword>
<gene>
    <name evidence="6" type="primary">xseB</name>
    <name evidence="7" type="ORF">SAMN04488120_103265</name>
</gene>
<dbReference type="GO" id="GO:0008855">
    <property type="term" value="F:exodeoxyribonuclease VII activity"/>
    <property type="evidence" value="ECO:0007669"/>
    <property type="project" value="UniProtKB-UniRule"/>
</dbReference>
<dbReference type="Pfam" id="PF02609">
    <property type="entry name" value="Exonuc_VII_S"/>
    <property type="match status" value="1"/>
</dbReference>
<dbReference type="AlphaFoldDB" id="A0A1I2IDX6"/>
<evidence type="ECO:0000256" key="6">
    <source>
        <dbReference type="HAMAP-Rule" id="MF_00337"/>
    </source>
</evidence>
<comment type="function">
    <text evidence="6">Bidirectionally degrades single-stranded DNA into large acid-insoluble oligonucleotides, which are then degraded further into small acid-soluble oligonucleotides.</text>
</comment>
<dbReference type="NCBIfam" id="TIGR01280">
    <property type="entry name" value="xseB"/>
    <property type="match status" value="1"/>
</dbReference>
<dbReference type="Proteomes" id="UP000199771">
    <property type="component" value="Unassembled WGS sequence"/>
</dbReference>
<keyword evidence="8" id="KW-1185">Reference proteome</keyword>
<dbReference type="SUPFAM" id="SSF116842">
    <property type="entry name" value="XseB-like"/>
    <property type="match status" value="1"/>
</dbReference>
<comment type="subcellular location">
    <subcellularLocation>
        <location evidence="6">Cytoplasm</location>
    </subcellularLocation>
</comment>
<reference evidence="7 8" key="1">
    <citation type="submission" date="2016-10" db="EMBL/GenBank/DDBJ databases">
        <authorList>
            <person name="de Groot N.N."/>
        </authorList>
    </citation>
    <scope>NUCLEOTIDE SEQUENCE [LARGE SCALE GENOMIC DNA]</scope>
    <source>
        <strain evidence="7 8">DSM 23609</strain>
    </source>
</reference>
<protein>
    <recommendedName>
        <fullName evidence="6">Exodeoxyribonuclease 7 small subunit</fullName>
        <ecNumber evidence="6">3.1.11.6</ecNumber>
    </recommendedName>
    <alternativeName>
        <fullName evidence="6">Exodeoxyribonuclease VII small subunit</fullName>
        <shortName evidence="6">Exonuclease VII small subunit</shortName>
    </alternativeName>
</protein>
<evidence type="ECO:0000256" key="5">
    <source>
        <dbReference type="ARBA" id="ARBA00022839"/>
    </source>
</evidence>
<sequence length="81" mass="9017">MTRPPDPAADGDDAVSRFEEAIKELEGIVQRLERGELRLDEALALFERGVELARQCRSALATAELRVHNLLDESTAQDDEP</sequence>
<proteinExistence type="inferred from homology"/>
<keyword evidence="5 6" id="KW-0269">Exonuclease</keyword>
<dbReference type="PANTHER" id="PTHR34137">
    <property type="entry name" value="EXODEOXYRIBONUCLEASE 7 SMALL SUBUNIT"/>
    <property type="match status" value="1"/>
</dbReference>
<dbReference type="STRING" id="1076937.SAMN04488120_103265"/>
<name>A0A1I2IDX6_9GAMM</name>
<comment type="similarity">
    <text evidence="1 6">Belongs to the XseB family.</text>
</comment>
<organism evidence="7 8">
    <name type="scientific">Fontimonas thermophila</name>
    <dbReference type="NCBI Taxonomy" id="1076937"/>
    <lineage>
        <taxon>Bacteria</taxon>
        <taxon>Pseudomonadati</taxon>
        <taxon>Pseudomonadota</taxon>
        <taxon>Gammaproteobacteria</taxon>
        <taxon>Nevskiales</taxon>
        <taxon>Nevskiaceae</taxon>
        <taxon>Fontimonas</taxon>
    </lineage>
</organism>
<evidence type="ECO:0000313" key="7">
    <source>
        <dbReference type="EMBL" id="SFF40549.1"/>
    </source>
</evidence>
<dbReference type="Gene3D" id="1.10.287.1040">
    <property type="entry name" value="Exonuclease VII, small subunit"/>
    <property type="match status" value="1"/>
</dbReference>
<dbReference type="OrthoDB" id="9801128at2"/>
<dbReference type="PANTHER" id="PTHR34137:SF1">
    <property type="entry name" value="EXODEOXYRIBONUCLEASE 7 SMALL SUBUNIT"/>
    <property type="match status" value="1"/>
</dbReference>
<dbReference type="GO" id="GO:0005829">
    <property type="term" value="C:cytosol"/>
    <property type="evidence" value="ECO:0007669"/>
    <property type="project" value="TreeGrafter"/>
</dbReference>
<dbReference type="InterPro" id="IPR003761">
    <property type="entry name" value="Exonuc_VII_S"/>
</dbReference>
<evidence type="ECO:0000256" key="4">
    <source>
        <dbReference type="ARBA" id="ARBA00022801"/>
    </source>
</evidence>
<evidence type="ECO:0000256" key="1">
    <source>
        <dbReference type="ARBA" id="ARBA00009998"/>
    </source>
</evidence>
<dbReference type="EMBL" id="FOOC01000003">
    <property type="protein sequence ID" value="SFF40549.1"/>
    <property type="molecule type" value="Genomic_DNA"/>
</dbReference>
<dbReference type="HAMAP" id="MF_00337">
    <property type="entry name" value="Exonuc_7_S"/>
    <property type="match status" value="1"/>
</dbReference>
<dbReference type="InterPro" id="IPR037004">
    <property type="entry name" value="Exonuc_VII_ssu_sf"/>
</dbReference>
<dbReference type="GO" id="GO:0006308">
    <property type="term" value="P:DNA catabolic process"/>
    <property type="evidence" value="ECO:0007669"/>
    <property type="project" value="UniProtKB-UniRule"/>
</dbReference>
<comment type="catalytic activity">
    <reaction evidence="6">
        <text>Exonucleolytic cleavage in either 5'- to 3'- or 3'- to 5'-direction to yield nucleoside 5'-phosphates.</text>
        <dbReference type="EC" id="3.1.11.6"/>
    </reaction>
</comment>
<dbReference type="GO" id="GO:0009318">
    <property type="term" value="C:exodeoxyribonuclease VII complex"/>
    <property type="evidence" value="ECO:0007669"/>
    <property type="project" value="UniProtKB-UniRule"/>
</dbReference>
<dbReference type="NCBIfam" id="NF002139">
    <property type="entry name" value="PRK00977.1-3"/>
    <property type="match status" value="1"/>
</dbReference>
<evidence type="ECO:0000256" key="3">
    <source>
        <dbReference type="ARBA" id="ARBA00022722"/>
    </source>
</evidence>
<accession>A0A1I2IDX6</accession>
<comment type="subunit">
    <text evidence="6">Heterooligomer composed of large and small subunits.</text>
</comment>